<evidence type="ECO:0000256" key="6">
    <source>
        <dbReference type="ARBA" id="ARBA00022676"/>
    </source>
</evidence>
<evidence type="ECO:0000313" key="12">
    <source>
        <dbReference type="EMBL" id="QGG96058.1"/>
    </source>
</evidence>
<dbReference type="EMBL" id="CP045851">
    <property type="protein sequence ID" value="QGG96058.1"/>
    <property type="molecule type" value="Genomic_DNA"/>
</dbReference>
<dbReference type="SUPFAM" id="SSF53271">
    <property type="entry name" value="PRTase-like"/>
    <property type="match status" value="1"/>
</dbReference>
<dbReference type="InterPro" id="IPR029057">
    <property type="entry name" value="PRTase-like"/>
</dbReference>
<dbReference type="AlphaFoldDB" id="A0A5Q2RGW4"/>
<reference evidence="12 13" key="1">
    <citation type="submission" date="2019-11" db="EMBL/GenBank/DDBJ databases">
        <authorList>
            <person name="He Y."/>
        </authorList>
    </citation>
    <scope>NUCLEOTIDE SEQUENCE [LARGE SCALE GENOMIC DNA]</scope>
    <source>
        <strain evidence="12 13">SCSIO 58843</strain>
    </source>
</reference>
<dbReference type="Pfam" id="PF14681">
    <property type="entry name" value="UPRTase"/>
    <property type="match status" value="1"/>
</dbReference>
<dbReference type="NCBIfam" id="TIGR01091">
    <property type="entry name" value="upp"/>
    <property type="match status" value="1"/>
</dbReference>
<evidence type="ECO:0000256" key="10">
    <source>
        <dbReference type="NCBIfam" id="TIGR01091"/>
    </source>
</evidence>
<comment type="cofactor">
    <cofactor evidence="1">
        <name>Mg(2+)</name>
        <dbReference type="ChEBI" id="CHEBI:18420"/>
    </cofactor>
</comment>
<keyword evidence="9" id="KW-0342">GTP-binding</keyword>
<evidence type="ECO:0000256" key="5">
    <source>
        <dbReference type="ARBA" id="ARBA00022533"/>
    </source>
</evidence>
<keyword evidence="7 12" id="KW-0808">Transferase</keyword>
<feature type="domain" description="Phosphoribosyltransferase" evidence="11">
    <location>
        <begin position="5"/>
        <end position="205"/>
    </location>
</feature>
<dbReference type="UniPathway" id="UPA00574">
    <property type="reaction ID" value="UER00636"/>
</dbReference>
<dbReference type="InterPro" id="IPR000836">
    <property type="entry name" value="PRTase_dom"/>
</dbReference>
<keyword evidence="5" id="KW-0021">Allosteric enzyme</keyword>
<evidence type="ECO:0000313" key="13">
    <source>
        <dbReference type="Proteomes" id="UP000334019"/>
    </source>
</evidence>
<organism evidence="12 13">
    <name type="scientific">Actinomarinicola tropica</name>
    <dbReference type="NCBI Taxonomy" id="2789776"/>
    <lineage>
        <taxon>Bacteria</taxon>
        <taxon>Bacillati</taxon>
        <taxon>Actinomycetota</taxon>
        <taxon>Acidimicrobiia</taxon>
        <taxon>Acidimicrobiales</taxon>
        <taxon>Iamiaceae</taxon>
        <taxon>Actinomarinicola</taxon>
    </lineage>
</organism>
<evidence type="ECO:0000259" key="11">
    <source>
        <dbReference type="Pfam" id="PF14681"/>
    </source>
</evidence>
<protein>
    <recommendedName>
        <fullName evidence="4 10">Uracil phosphoribosyltransferase</fullName>
        <ecNumber evidence="4 10">2.4.2.9</ecNumber>
    </recommendedName>
</protein>
<evidence type="ECO:0000256" key="9">
    <source>
        <dbReference type="ARBA" id="ARBA00023134"/>
    </source>
</evidence>
<dbReference type="PANTHER" id="PTHR32315:SF4">
    <property type="entry name" value="URACIL PHOSPHORIBOSYLTRANSFERASE, CHLOROPLASTIC"/>
    <property type="match status" value="1"/>
</dbReference>
<dbReference type="NCBIfam" id="NF001097">
    <property type="entry name" value="PRK00129.1"/>
    <property type="match status" value="1"/>
</dbReference>
<keyword evidence="6 12" id="KW-0328">Glycosyltransferase</keyword>
<comment type="similarity">
    <text evidence="3">Belongs to the UPRTase family.</text>
</comment>
<sequence>MQTHVVDHPLAAERLARIRDASTPSPAFRQALRELSTFLVYEATRSLESEVTTVRTPLADAPARQLVRQPIIVPVLRAGLGMLGPAQDLLPDAPVGFIGVRRNEETLLPDAYMSTIPPDLDGAPVIVLDPMLATGGSLVYTCEQIVEHHSGRMIVVCVLAAPEGIEHFAAAGFDAEIYTASVDERLNEVGFIVPGLGDAGDRQFGAQ</sequence>
<gene>
    <name evidence="12" type="ORF">GH723_13655</name>
</gene>
<keyword evidence="8" id="KW-0547">Nucleotide-binding</keyword>
<accession>A0A5Q2RGW4</accession>
<dbReference type="Gene3D" id="3.40.50.2020">
    <property type="match status" value="1"/>
</dbReference>
<evidence type="ECO:0000256" key="2">
    <source>
        <dbReference type="ARBA" id="ARBA00005180"/>
    </source>
</evidence>
<dbReference type="CDD" id="cd06223">
    <property type="entry name" value="PRTases_typeI"/>
    <property type="match status" value="1"/>
</dbReference>
<dbReference type="GO" id="GO:0004845">
    <property type="term" value="F:uracil phosphoribosyltransferase activity"/>
    <property type="evidence" value="ECO:0007669"/>
    <property type="project" value="UniProtKB-UniRule"/>
</dbReference>
<dbReference type="InterPro" id="IPR050054">
    <property type="entry name" value="UPRTase/APRTase"/>
</dbReference>
<dbReference type="KEGG" id="atq:GH723_13655"/>
<evidence type="ECO:0000256" key="1">
    <source>
        <dbReference type="ARBA" id="ARBA00001946"/>
    </source>
</evidence>
<dbReference type="Proteomes" id="UP000334019">
    <property type="component" value="Chromosome"/>
</dbReference>
<evidence type="ECO:0000256" key="7">
    <source>
        <dbReference type="ARBA" id="ARBA00022679"/>
    </source>
</evidence>
<dbReference type="GO" id="GO:0006223">
    <property type="term" value="P:uracil salvage"/>
    <property type="evidence" value="ECO:0007669"/>
    <property type="project" value="InterPro"/>
</dbReference>
<evidence type="ECO:0000256" key="3">
    <source>
        <dbReference type="ARBA" id="ARBA00009516"/>
    </source>
</evidence>
<dbReference type="EC" id="2.4.2.9" evidence="4 10"/>
<dbReference type="GO" id="GO:0044206">
    <property type="term" value="P:UMP salvage"/>
    <property type="evidence" value="ECO:0007669"/>
    <property type="project" value="UniProtKB-UniPathway"/>
</dbReference>
<proteinExistence type="inferred from homology"/>
<name>A0A5Q2RGW4_9ACTN</name>
<dbReference type="InterPro" id="IPR005765">
    <property type="entry name" value="UPRT"/>
</dbReference>
<dbReference type="RefSeq" id="WP_153760164.1">
    <property type="nucleotide sequence ID" value="NZ_CP045851.1"/>
</dbReference>
<dbReference type="GO" id="GO:0005525">
    <property type="term" value="F:GTP binding"/>
    <property type="evidence" value="ECO:0007669"/>
    <property type="project" value="UniProtKB-KW"/>
</dbReference>
<keyword evidence="13" id="KW-1185">Reference proteome</keyword>
<evidence type="ECO:0000256" key="8">
    <source>
        <dbReference type="ARBA" id="ARBA00022741"/>
    </source>
</evidence>
<comment type="pathway">
    <text evidence="2">Pyrimidine metabolism; UMP biosynthesis via salvage pathway; UMP from uracil: step 1/1.</text>
</comment>
<evidence type="ECO:0000256" key="4">
    <source>
        <dbReference type="ARBA" id="ARBA00011894"/>
    </source>
</evidence>
<dbReference type="PANTHER" id="PTHR32315">
    <property type="entry name" value="ADENINE PHOSPHORIBOSYLTRANSFERASE"/>
    <property type="match status" value="1"/>
</dbReference>